<keyword evidence="2" id="KW-0238">DNA-binding</keyword>
<proteinExistence type="predicted"/>
<evidence type="ECO:0000256" key="2">
    <source>
        <dbReference type="ARBA" id="ARBA00023125"/>
    </source>
</evidence>
<dbReference type="Gene3D" id="1.10.10.10">
    <property type="entry name" value="Winged helix-like DNA-binding domain superfamily/Winged helix DNA-binding domain"/>
    <property type="match status" value="1"/>
</dbReference>
<dbReference type="InterPro" id="IPR036390">
    <property type="entry name" value="WH_DNA-bd_sf"/>
</dbReference>
<evidence type="ECO:0000313" key="6">
    <source>
        <dbReference type="Proteomes" id="UP000654279"/>
    </source>
</evidence>
<dbReference type="CDD" id="cd07377">
    <property type="entry name" value="WHTH_GntR"/>
    <property type="match status" value="1"/>
</dbReference>
<dbReference type="GO" id="GO:0003677">
    <property type="term" value="F:DNA binding"/>
    <property type="evidence" value="ECO:0007669"/>
    <property type="project" value="UniProtKB-KW"/>
</dbReference>
<accession>A0A926HMX6</accession>
<protein>
    <submittedName>
        <fullName evidence="5">GntR family transcriptional regulator</fullName>
    </submittedName>
</protein>
<reference evidence="5" key="1">
    <citation type="submission" date="2020-08" db="EMBL/GenBank/DDBJ databases">
        <title>Genome public.</title>
        <authorList>
            <person name="Liu C."/>
            <person name="Sun Q."/>
        </authorList>
    </citation>
    <scope>NUCLEOTIDE SEQUENCE</scope>
    <source>
        <strain evidence="5">NSJ-44</strain>
    </source>
</reference>
<dbReference type="Pfam" id="PF00392">
    <property type="entry name" value="GntR"/>
    <property type="match status" value="1"/>
</dbReference>
<comment type="caution">
    <text evidence="5">The sequence shown here is derived from an EMBL/GenBank/DDBJ whole genome shotgun (WGS) entry which is preliminary data.</text>
</comment>
<dbReference type="SMART" id="SM00345">
    <property type="entry name" value="HTH_GNTR"/>
    <property type="match status" value="1"/>
</dbReference>
<dbReference type="GO" id="GO:0003700">
    <property type="term" value="F:DNA-binding transcription factor activity"/>
    <property type="evidence" value="ECO:0007669"/>
    <property type="project" value="InterPro"/>
</dbReference>
<sequence length="121" mass="13778">MEWQFSTDRPIYLQLIDMIKQKIISGQYGPGQKLQSVREMAGVLAVNPNTLQRALGELEKEGLVFTQRTNGRFITEDTQLIDEVKKQMATERITQLLKEMEQMGYSVEEVIALIKSTGKGE</sequence>
<organism evidence="5 6">
    <name type="scientific">Luoshenia tenuis</name>
    <dbReference type="NCBI Taxonomy" id="2763654"/>
    <lineage>
        <taxon>Bacteria</taxon>
        <taxon>Bacillati</taxon>
        <taxon>Bacillota</taxon>
        <taxon>Clostridia</taxon>
        <taxon>Christensenellales</taxon>
        <taxon>Christensenellaceae</taxon>
        <taxon>Luoshenia</taxon>
    </lineage>
</organism>
<evidence type="ECO:0000313" key="5">
    <source>
        <dbReference type="EMBL" id="MBC8529999.1"/>
    </source>
</evidence>
<dbReference type="InterPro" id="IPR036388">
    <property type="entry name" value="WH-like_DNA-bd_sf"/>
</dbReference>
<dbReference type="PROSITE" id="PS50949">
    <property type="entry name" value="HTH_GNTR"/>
    <property type="match status" value="1"/>
</dbReference>
<dbReference type="SUPFAM" id="SSF46785">
    <property type="entry name" value="Winged helix' DNA-binding domain"/>
    <property type="match status" value="1"/>
</dbReference>
<dbReference type="InterPro" id="IPR000524">
    <property type="entry name" value="Tscrpt_reg_HTH_GntR"/>
</dbReference>
<keyword evidence="6" id="KW-1185">Reference proteome</keyword>
<dbReference type="Proteomes" id="UP000654279">
    <property type="component" value="Unassembled WGS sequence"/>
</dbReference>
<evidence type="ECO:0000256" key="3">
    <source>
        <dbReference type="ARBA" id="ARBA00023163"/>
    </source>
</evidence>
<feature type="domain" description="HTH gntR-type" evidence="4">
    <location>
        <begin position="9"/>
        <end position="77"/>
    </location>
</feature>
<dbReference type="RefSeq" id="WP_138296393.1">
    <property type="nucleotide sequence ID" value="NZ_JACRSO010000005.1"/>
</dbReference>
<gene>
    <name evidence="5" type="ORF">H8699_11215</name>
</gene>
<name>A0A926HMX6_9FIRM</name>
<evidence type="ECO:0000256" key="1">
    <source>
        <dbReference type="ARBA" id="ARBA00023015"/>
    </source>
</evidence>
<dbReference type="AlphaFoldDB" id="A0A926HMX6"/>
<keyword evidence="3" id="KW-0804">Transcription</keyword>
<keyword evidence="1" id="KW-0805">Transcription regulation</keyword>
<dbReference type="EMBL" id="JACRSO010000005">
    <property type="protein sequence ID" value="MBC8529999.1"/>
    <property type="molecule type" value="Genomic_DNA"/>
</dbReference>
<dbReference type="PANTHER" id="PTHR38445:SF6">
    <property type="entry name" value="GNTR-FAMILY TRANSCRIPTIONAL REGULATOR"/>
    <property type="match status" value="1"/>
</dbReference>
<dbReference type="PANTHER" id="PTHR38445">
    <property type="entry name" value="HTH-TYPE TRANSCRIPTIONAL REPRESSOR YTRA"/>
    <property type="match status" value="1"/>
</dbReference>
<evidence type="ECO:0000259" key="4">
    <source>
        <dbReference type="PROSITE" id="PS50949"/>
    </source>
</evidence>